<reference evidence="1" key="1">
    <citation type="journal article" date="2018" name="DNA Res.">
        <title>Multiple hybrid de novo genome assembly of finger millet, an orphan allotetraploid crop.</title>
        <authorList>
            <person name="Hatakeyama M."/>
            <person name="Aluri S."/>
            <person name="Balachadran M.T."/>
            <person name="Sivarajan S.R."/>
            <person name="Patrignani A."/>
            <person name="Gruter S."/>
            <person name="Poveda L."/>
            <person name="Shimizu-Inatsugi R."/>
            <person name="Baeten J."/>
            <person name="Francoijs K.J."/>
            <person name="Nataraja K.N."/>
            <person name="Reddy Y.A.N."/>
            <person name="Phadnis S."/>
            <person name="Ravikumar R.L."/>
            <person name="Schlapbach R."/>
            <person name="Sreeman S.M."/>
            <person name="Shimizu K.K."/>
        </authorList>
    </citation>
    <scope>NUCLEOTIDE SEQUENCE</scope>
</reference>
<keyword evidence="2" id="KW-1185">Reference proteome</keyword>
<proteinExistence type="predicted"/>
<evidence type="ECO:0000313" key="1">
    <source>
        <dbReference type="EMBL" id="GJN01892.1"/>
    </source>
</evidence>
<dbReference type="Proteomes" id="UP001054889">
    <property type="component" value="Unassembled WGS sequence"/>
</dbReference>
<evidence type="ECO:0008006" key="3">
    <source>
        <dbReference type="Google" id="ProtNLM"/>
    </source>
</evidence>
<reference evidence="1" key="2">
    <citation type="submission" date="2021-12" db="EMBL/GenBank/DDBJ databases">
        <title>Resequencing data analysis of finger millet.</title>
        <authorList>
            <person name="Hatakeyama M."/>
            <person name="Aluri S."/>
            <person name="Balachadran M.T."/>
            <person name="Sivarajan S.R."/>
            <person name="Poveda L."/>
            <person name="Shimizu-Inatsugi R."/>
            <person name="Schlapbach R."/>
            <person name="Sreeman S.M."/>
            <person name="Shimizu K.K."/>
        </authorList>
    </citation>
    <scope>NUCLEOTIDE SEQUENCE</scope>
</reference>
<accession>A0AAV5CTW6</accession>
<name>A0AAV5CTW6_ELECO</name>
<sequence>MEILAIDIDNEKVSTIDMPGNKWYPSTKSGLLLISGRPCLLKNDASHRALWILTVDHQWERRCVFKVEDDLIYCPIKGVWDCSGVLVMYFYNKTGDNKLLLYQVTKEKMWIENLPHKEMAKGLDYAFCWGYRPTLLSLESILGKINQDVEQHHSRKVDTMEAMKPFKAQDKLKEQKGTMLGTVRFMEYLICVMENQKLSKNKRDVIEIPL</sequence>
<gene>
    <name evidence="1" type="primary">ga19194</name>
    <name evidence="1" type="ORF">PR202_ga19194</name>
</gene>
<evidence type="ECO:0000313" key="2">
    <source>
        <dbReference type="Proteomes" id="UP001054889"/>
    </source>
</evidence>
<dbReference type="EMBL" id="BQKI01000009">
    <property type="protein sequence ID" value="GJN01892.1"/>
    <property type="molecule type" value="Genomic_DNA"/>
</dbReference>
<dbReference type="AlphaFoldDB" id="A0AAV5CTW6"/>
<protein>
    <recommendedName>
        <fullName evidence="3">F-box associated domain-containing protein</fullName>
    </recommendedName>
</protein>
<organism evidence="1 2">
    <name type="scientific">Eleusine coracana subsp. coracana</name>
    <dbReference type="NCBI Taxonomy" id="191504"/>
    <lineage>
        <taxon>Eukaryota</taxon>
        <taxon>Viridiplantae</taxon>
        <taxon>Streptophyta</taxon>
        <taxon>Embryophyta</taxon>
        <taxon>Tracheophyta</taxon>
        <taxon>Spermatophyta</taxon>
        <taxon>Magnoliopsida</taxon>
        <taxon>Liliopsida</taxon>
        <taxon>Poales</taxon>
        <taxon>Poaceae</taxon>
        <taxon>PACMAD clade</taxon>
        <taxon>Chloridoideae</taxon>
        <taxon>Cynodonteae</taxon>
        <taxon>Eleusininae</taxon>
        <taxon>Eleusine</taxon>
    </lineage>
</organism>
<comment type="caution">
    <text evidence="1">The sequence shown here is derived from an EMBL/GenBank/DDBJ whole genome shotgun (WGS) entry which is preliminary data.</text>
</comment>